<accession>A0A5B7FSS8</accession>
<reference evidence="1 2" key="1">
    <citation type="submission" date="2019-05" db="EMBL/GenBank/DDBJ databases">
        <title>Another draft genome of Portunus trituberculatus and its Hox gene families provides insights of decapod evolution.</title>
        <authorList>
            <person name="Jeong J.-H."/>
            <person name="Song I."/>
            <person name="Kim S."/>
            <person name="Choi T."/>
            <person name="Kim D."/>
            <person name="Ryu S."/>
            <person name="Kim W."/>
        </authorList>
    </citation>
    <scope>NUCLEOTIDE SEQUENCE [LARGE SCALE GENOMIC DNA]</scope>
    <source>
        <tissue evidence="1">Muscle</tissue>
    </source>
</reference>
<evidence type="ECO:0000313" key="2">
    <source>
        <dbReference type="Proteomes" id="UP000324222"/>
    </source>
</evidence>
<comment type="caution">
    <text evidence="1">The sequence shown here is derived from an EMBL/GenBank/DDBJ whole genome shotgun (WGS) entry which is preliminary data.</text>
</comment>
<name>A0A5B7FSS8_PORTR</name>
<evidence type="ECO:0000313" key="1">
    <source>
        <dbReference type="EMBL" id="MPC50481.1"/>
    </source>
</evidence>
<proteinExistence type="predicted"/>
<sequence>MSGDILGKSPMTALDFDSNNVLNFETEPLTMRCGSGEARVEISGGSFSSKDENGISSVSAIGYLLRLSDLCKKTCSFKVIVTLQRLKQHEDVLQWLESFI</sequence>
<organism evidence="1 2">
    <name type="scientific">Portunus trituberculatus</name>
    <name type="common">Swimming crab</name>
    <name type="synonym">Neptunus trituberculatus</name>
    <dbReference type="NCBI Taxonomy" id="210409"/>
    <lineage>
        <taxon>Eukaryota</taxon>
        <taxon>Metazoa</taxon>
        <taxon>Ecdysozoa</taxon>
        <taxon>Arthropoda</taxon>
        <taxon>Crustacea</taxon>
        <taxon>Multicrustacea</taxon>
        <taxon>Malacostraca</taxon>
        <taxon>Eumalacostraca</taxon>
        <taxon>Eucarida</taxon>
        <taxon>Decapoda</taxon>
        <taxon>Pleocyemata</taxon>
        <taxon>Brachyura</taxon>
        <taxon>Eubrachyura</taxon>
        <taxon>Portunoidea</taxon>
        <taxon>Portunidae</taxon>
        <taxon>Portuninae</taxon>
        <taxon>Portunus</taxon>
    </lineage>
</organism>
<gene>
    <name evidence="1" type="ORF">E2C01_044310</name>
</gene>
<keyword evidence="2" id="KW-1185">Reference proteome</keyword>
<dbReference type="Proteomes" id="UP000324222">
    <property type="component" value="Unassembled WGS sequence"/>
</dbReference>
<protein>
    <submittedName>
        <fullName evidence="1">Uncharacterized protein</fullName>
    </submittedName>
</protein>
<dbReference type="EMBL" id="VSRR010009530">
    <property type="protein sequence ID" value="MPC50481.1"/>
    <property type="molecule type" value="Genomic_DNA"/>
</dbReference>
<dbReference type="AlphaFoldDB" id="A0A5B7FSS8"/>